<sequence length="21" mass="2429">MPPEEYVCILDLARTVNPIRV</sequence>
<proteinExistence type="predicted"/>
<dbReference type="Proteomes" id="UP000032142">
    <property type="component" value="Unassembled WGS sequence"/>
</dbReference>
<keyword evidence="2" id="KW-1185">Reference proteome</keyword>
<dbReference type="AlphaFoldDB" id="A0A0B0MIL9"/>
<accession>A0A0B0MIL9</accession>
<evidence type="ECO:0000313" key="2">
    <source>
        <dbReference type="Proteomes" id="UP000032142"/>
    </source>
</evidence>
<protein>
    <submittedName>
        <fullName evidence="1">Uncharacterized protein</fullName>
    </submittedName>
</protein>
<reference evidence="2" key="1">
    <citation type="submission" date="2014-09" db="EMBL/GenBank/DDBJ databases">
        <authorList>
            <person name="Mudge J."/>
            <person name="Ramaraj T."/>
            <person name="Lindquist I.E."/>
            <person name="Bharti A.K."/>
            <person name="Sundararajan A."/>
            <person name="Cameron C.T."/>
            <person name="Woodward J.E."/>
            <person name="May G.D."/>
            <person name="Brubaker C."/>
            <person name="Broadhvest J."/>
            <person name="Wilkins T.A."/>
        </authorList>
    </citation>
    <scope>NUCLEOTIDE SEQUENCE</scope>
    <source>
        <strain evidence="2">cv. AKA8401</strain>
    </source>
</reference>
<organism evidence="1 2">
    <name type="scientific">Gossypium arboreum</name>
    <name type="common">Tree cotton</name>
    <name type="synonym">Gossypium nanking</name>
    <dbReference type="NCBI Taxonomy" id="29729"/>
    <lineage>
        <taxon>Eukaryota</taxon>
        <taxon>Viridiplantae</taxon>
        <taxon>Streptophyta</taxon>
        <taxon>Embryophyta</taxon>
        <taxon>Tracheophyta</taxon>
        <taxon>Spermatophyta</taxon>
        <taxon>Magnoliopsida</taxon>
        <taxon>eudicotyledons</taxon>
        <taxon>Gunneridae</taxon>
        <taxon>Pentapetalae</taxon>
        <taxon>rosids</taxon>
        <taxon>malvids</taxon>
        <taxon>Malvales</taxon>
        <taxon>Malvaceae</taxon>
        <taxon>Malvoideae</taxon>
        <taxon>Gossypium</taxon>
    </lineage>
</organism>
<name>A0A0B0MIL9_GOSAR</name>
<dbReference type="EMBL" id="JRRC01071186">
    <property type="protein sequence ID" value="KHF99273.1"/>
    <property type="molecule type" value="Genomic_DNA"/>
</dbReference>
<gene>
    <name evidence="1" type="ORF">F383_38406</name>
</gene>
<evidence type="ECO:0000313" key="1">
    <source>
        <dbReference type="EMBL" id="KHF99273.1"/>
    </source>
</evidence>
<comment type="caution">
    <text evidence="1">The sequence shown here is derived from an EMBL/GenBank/DDBJ whole genome shotgun (WGS) entry which is preliminary data.</text>
</comment>